<accession>A0ABV7EZH2</accession>
<evidence type="ECO:0000313" key="1">
    <source>
        <dbReference type="EMBL" id="MFC3108173.1"/>
    </source>
</evidence>
<reference evidence="2" key="1">
    <citation type="journal article" date="2019" name="Int. J. Syst. Evol. Microbiol.">
        <title>The Global Catalogue of Microorganisms (GCM) 10K type strain sequencing project: providing services to taxonomists for standard genome sequencing and annotation.</title>
        <authorList>
            <consortium name="The Broad Institute Genomics Platform"/>
            <consortium name="The Broad Institute Genome Sequencing Center for Infectious Disease"/>
            <person name="Wu L."/>
            <person name="Ma J."/>
        </authorList>
    </citation>
    <scope>NUCLEOTIDE SEQUENCE [LARGE SCALE GENOMIC DNA]</scope>
    <source>
        <strain evidence="2">KCTC 42986</strain>
    </source>
</reference>
<protein>
    <submittedName>
        <fullName evidence="1">DUF349 domain-containing protein</fullName>
    </submittedName>
</protein>
<keyword evidence="2" id="KW-1185">Reference proteome</keyword>
<name>A0ABV7EZH2_9BURK</name>
<organism evidence="1 2">
    <name type="scientific">Undibacterium arcticum</name>
    <dbReference type="NCBI Taxonomy" id="1762892"/>
    <lineage>
        <taxon>Bacteria</taxon>
        <taxon>Pseudomonadati</taxon>
        <taxon>Pseudomonadota</taxon>
        <taxon>Betaproteobacteria</taxon>
        <taxon>Burkholderiales</taxon>
        <taxon>Oxalobacteraceae</taxon>
        <taxon>Undibacterium</taxon>
    </lineage>
</organism>
<gene>
    <name evidence="1" type="ORF">ACFOFO_09395</name>
</gene>
<sequence length="872" mass="96304">MFDFLFKRTSKNTATKLNPSRGTQQTAQPQQSIVPAVADSAKQAALAQAQHFENDEAAAVAFIQQNEFADARLKAAQYVHSEPMLEQLYQAMRNADRRVAKLMQTRLDAIRHQSAVASKAQTCIARAQALIQLPSLMPNQVAQLDRDWQSAGAATPVLQESYQAVRTQLAQRLAAQAGLQRAVIDARVRLQRLIENIEGIDTLAPDELARQSAQIEAELAQHRASPEAPSLPQPLLTELTNQQQRLAGLQLAHEQRFAARMARQQALTDWEAADDQLDVDSLHRNWRALPAPDDAVLQARFDTLIARVGRSSGLSANASPVLPALRPQASADQQRQFSSALDAMEQALQDGLLHAAADQDKLLRSNDLKALRPAPAQATRLGVARAELSRLQDWAKWGGNVSREELIKAVEDLAGQNLPVTELAKKVGSSRERWRALDTASGAAPKNLWERFDSVCTTAYAPAAAHFKQLAEQRQENAGKARMLIAELVKYADDHKLSATVDADPDPDSSSFDWKGIAAYCQQYSQAWHQVGPLDRKEKRTLQAEFDCALRRLMGPLTQQRQHESAQREKLIAEVTRLDPDQRSSVDQLRALQERWQQHARSLPLDRHEEQALWQRFRSACDAVFAKRKASSDAADAERRQNLQAKEALCGTLEATGQGGPDTDAGSLAAALHDATAAWNRIGPVPRTAERQIEQRHQVAVAALQAKIDAVKRAAAQAQANVLRDKIMLCQQLEAALQQPVERNWADSWQALPAMRSPWEAAMRNRFDAALRALQAGDADYVRTLQDNQTPLAQQLLRLEIVCGLASPAALSGERLKMQVEVLQSSLKSGQREMSREQLLQDLFSLPAQADAQTTSRMTAVMNTVNGSEPGN</sequence>
<dbReference type="Pfam" id="PF03993">
    <property type="entry name" value="DUF349"/>
    <property type="match status" value="2"/>
</dbReference>
<evidence type="ECO:0000313" key="2">
    <source>
        <dbReference type="Proteomes" id="UP001595530"/>
    </source>
</evidence>
<dbReference type="EMBL" id="JBHRTP010000024">
    <property type="protein sequence ID" value="MFC3108173.1"/>
    <property type="molecule type" value="Genomic_DNA"/>
</dbReference>
<dbReference type="Proteomes" id="UP001595530">
    <property type="component" value="Unassembled WGS sequence"/>
</dbReference>
<comment type="caution">
    <text evidence="1">The sequence shown here is derived from an EMBL/GenBank/DDBJ whole genome shotgun (WGS) entry which is preliminary data.</text>
</comment>
<dbReference type="InterPro" id="IPR007139">
    <property type="entry name" value="DUF349"/>
</dbReference>
<proteinExistence type="predicted"/>
<dbReference type="RefSeq" id="WP_390331421.1">
    <property type="nucleotide sequence ID" value="NZ_JBHRTP010000024.1"/>
</dbReference>